<gene>
    <name evidence="1" type="ORF">OG579_16820</name>
</gene>
<protein>
    <submittedName>
        <fullName evidence="1">Uncharacterized protein</fullName>
    </submittedName>
</protein>
<reference evidence="1 2" key="1">
    <citation type="submission" date="2022-10" db="EMBL/GenBank/DDBJ databases">
        <title>The complete genomes of actinobacterial strains from the NBC collection.</title>
        <authorList>
            <person name="Joergensen T.S."/>
            <person name="Alvarez Arevalo M."/>
            <person name="Sterndorff E.B."/>
            <person name="Faurdal D."/>
            <person name="Vuksanovic O."/>
            <person name="Mourched A.-S."/>
            <person name="Charusanti P."/>
            <person name="Shaw S."/>
            <person name="Blin K."/>
            <person name="Weber T."/>
        </authorList>
    </citation>
    <scope>NUCLEOTIDE SEQUENCE [LARGE SCALE GENOMIC DNA]</scope>
    <source>
        <strain evidence="1 2">NBC_00319</strain>
    </source>
</reference>
<dbReference type="KEGG" id="whr:OG579_16820"/>
<dbReference type="RefSeq" id="WP_328856858.1">
    <property type="nucleotide sequence ID" value="NZ_CP108021.1"/>
</dbReference>
<dbReference type="EMBL" id="CP108021">
    <property type="protein sequence ID" value="WUM19349.1"/>
    <property type="molecule type" value="Genomic_DNA"/>
</dbReference>
<evidence type="ECO:0000313" key="1">
    <source>
        <dbReference type="EMBL" id="WUM19349.1"/>
    </source>
</evidence>
<name>A0AAU4JZY4_9NOCA</name>
<dbReference type="Proteomes" id="UP001432128">
    <property type="component" value="Chromosome"/>
</dbReference>
<proteinExistence type="predicted"/>
<organism evidence="1 2">
    <name type="scientific">Williamsia herbipolensis</name>
    <dbReference type="NCBI Taxonomy" id="1603258"/>
    <lineage>
        <taxon>Bacteria</taxon>
        <taxon>Bacillati</taxon>
        <taxon>Actinomycetota</taxon>
        <taxon>Actinomycetes</taxon>
        <taxon>Mycobacteriales</taxon>
        <taxon>Nocardiaceae</taxon>
        <taxon>Williamsia</taxon>
    </lineage>
</organism>
<keyword evidence="2" id="KW-1185">Reference proteome</keyword>
<sequence>MKYSAWMASADRAHAMTAEVAAVAVPNNPNLFHRALHIGVGDTPAEVLDPFDRRLLLLRLRHWPISDVAAHTGWSEYTVARMRDELAHLPLTA</sequence>
<accession>A0AAU4JZY4</accession>
<dbReference type="AlphaFoldDB" id="A0AAU4JZY4"/>
<evidence type="ECO:0000313" key="2">
    <source>
        <dbReference type="Proteomes" id="UP001432128"/>
    </source>
</evidence>